<accession>A0A6N4WDB4</accession>
<dbReference type="KEGG" id="many:MANY_53530"/>
<proteinExistence type="predicted"/>
<organism evidence="1 2">
    <name type="scientific">Mycolicibacterium anyangense</name>
    <dbReference type="NCBI Taxonomy" id="1431246"/>
    <lineage>
        <taxon>Bacteria</taxon>
        <taxon>Bacillati</taxon>
        <taxon>Actinomycetota</taxon>
        <taxon>Actinomycetes</taxon>
        <taxon>Mycobacteriales</taxon>
        <taxon>Mycobacteriaceae</taxon>
        <taxon>Mycolicibacterium</taxon>
    </lineage>
</organism>
<evidence type="ECO:0000313" key="2">
    <source>
        <dbReference type="Proteomes" id="UP000467249"/>
    </source>
</evidence>
<protein>
    <submittedName>
        <fullName evidence="1">Uncharacterized protein</fullName>
    </submittedName>
</protein>
<reference evidence="1 2" key="1">
    <citation type="journal article" date="2019" name="Emerg. Microbes Infect.">
        <title>Comprehensive subspecies identification of 175 nontuberculous mycobacteria species based on 7547 genomic profiles.</title>
        <authorList>
            <person name="Matsumoto Y."/>
            <person name="Kinjo T."/>
            <person name="Motooka D."/>
            <person name="Nabeya D."/>
            <person name="Jung N."/>
            <person name="Uechi K."/>
            <person name="Horii T."/>
            <person name="Iida T."/>
            <person name="Fujita J."/>
            <person name="Nakamura S."/>
        </authorList>
    </citation>
    <scope>NUCLEOTIDE SEQUENCE [LARGE SCALE GENOMIC DNA]</scope>
    <source>
        <strain evidence="1 2">JCM 30275</strain>
    </source>
</reference>
<gene>
    <name evidence="1" type="ORF">MANY_53530</name>
</gene>
<evidence type="ECO:0000313" key="1">
    <source>
        <dbReference type="EMBL" id="BBZ80016.1"/>
    </source>
</evidence>
<dbReference type="Proteomes" id="UP000467249">
    <property type="component" value="Chromosome"/>
</dbReference>
<sequence>MPINGPADDVMREEGPTVNVSTASYGVAGMAHRTWTFHAITAAHAAAAAAQRKRRANAAPTIASVDRSFI</sequence>
<name>A0A6N4WDB4_9MYCO</name>
<dbReference type="AlphaFoldDB" id="A0A6N4WDB4"/>
<dbReference type="EMBL" id="AP022620">
    <property type="protein sequence ID" value="BBZ80016.1"/>
    <property type="molecule type" value="Genomic_DNA"/>
</dbReference>
<keyword evidence="2" id="KW-1185">Reference proteome</keyword>